<name>F8MNV2_NEUT8</name>
<organism evidence="2 3">
    <name type="scientific">Neurospora tetrasperma (strain FGSC 2508 / ATCC MYA-4615 / P0657)</name>
    <dbReference type="NCBI Taxonomy" id="510951"/>
    <lineage>
        <taxon>Eukaryota</taxon>
        <taxon>Fungi</taxon>
        <taxon>Dikarya</taxon>
        <taxon>Ascomycota</taxon>
        <taxon>Pezizomycotina</taxon>
        <taxon>Sordariomycetes</taxon>
        <taxon>Sordariomycetidae</taxon>
        <taxon>Sordariales</taxon>
        <taxon>Sordariaceae</taxon>
        <taxon>Neurospora</taxon>
    </lineage>
</organism>
<dbReference type="AlphaFoldDB" id="F8MNV2"/>
<dbReference type="Proteomes" id="UP000008065">
    <property type="component" value="Unassembled WGS sequence"/>
</dbReference>
<gene>
    <name evidence="2" type="ORF">NEUTE1DRAFT_102263</name>
</gene>
<protein>
    <submittedName>
        <fullName evidence="2">Uncharacterized protein</fullName>
    </submittedName>
</protein>
<dbReference type="HOGENOM" id="CLU_1949413_0_0_1"/>
<evidence type="ECO:0000256" key="1">
    <source>
        <dbReference type="SAM" id="MobiDB-lite"/>
    </source>
</evidence>
<dbReference type="RefSeq" id="XP_009852552.1">
    <property type="nucleotide sequence ID" value="XM_009854250.1"/>
</dbReference>
<evidence type="ECO:0000313" key="3">
    <source>
        <dbReference type="Proteomes" id="UP000008065"/>
    </source>
</evidence>
<feature type="region of interest" description="Disordered" evidence="1">
    <location>
        <begin position="1"/>
        <end position="26"/>
    </location>
</feature>
<evidence type="ECO:0000313" key="2">
    <source>
        <dbReference type="EMBL" id="EGO57017.1"/>
    </source>
</evidence>
<accession>F8MNV2</accession>
<proteinExistence type="predicted"/>
<sequence>MQCHEAQQAPNHHRTEEGRRTSNIPGTCQSGILSGLAVRGGLLVVRRASWIPQWPGVAAHAPLVPRCDEVRRDGRDKFRAGHVAAGHGETQRAGMGQAVGLGCPDKAIGRLVMMLSNCNAAVSYQCPPP</sequence>
<dbReference type="EMBL" id="GL891305">
    <property type="protein sequence ID" value="EGO57017.1"/>
    <property type="molecule type" value="Genomic_DNA"/>
</dbReference>
<dbReference type="GeneID" id="20821884"/>
<dbReference type="KEGG" id="nte:NEUTE1DRAFT102263"/>
<dbReference type="VEuPathDB" id="FungiDB:NEUTE1DRAFT_102263"/>
<reference evidence="3" key="1">
    <citation type="journal article" date="2011" name="Genetics">
        <title>Massive changes in genome architecture accompany the transition to self-fertility in the filamentous fungus Neurospora tetrasperma.</title>
        <authorList>
            <person name="Ellison C.E."/>
            <person name="Stajich J.E."/>
            <person name="Jacobson D.J."/>
            <person name="Natvig D.O."/>
            <person name="Lapidus A."/>
            <person name="Foster B."/>
            <person name="Aerts A."/>
            <person name="Riley R."/>
            <person name="Lindquist E.A."/>
            <person name="Grigoriev I.V."/>
            <person name="Taylor J.W."/>
        </authorList>
    </citation>
    <scope>NUCLEOTIDE SEQUENCE [LARGE SCALE GENOMIC DNA]</scope>
    <source>
        <strain evidence="3">FGSC 2508 / P0657</strain>
    </source>
</reference>
<keyword evidence="3" id="KW-1185">Reference proteome</keyword>